<evidence type="ECO:0000313" key="2">
    <source>
        <dbReference type="EMBL" id="SIT65623.1"/>
    </source>
</evidence>
<dbReference type="Proteomes" id="UP000223759">
    <property type="component" value="Unassembled WGS sequence"/>
</dbReference>
<protein>
    <recommendedName>
        <fullName evidence="4">CS1 type fimbrial major subunit</fullName>
    </recommendedName>
</protein>
<dbReference type="AlphaFoldDB" id="A0A1R3VPY8"/>
<sequence length="187" mass="19075">MKNYRAYSLILPLALSLAAPQAIAATVDETQGLSITVQEVAELSLYQGPSGTHFDIGATAPQAGDTPSAIVTGAMDARLHYTSVVPAGTTRSISVSLDGDLQPGMRLMLSIPMIIGEGQVGNSQFSAPTELTASPKVAINSIGSAVTGTGANAGAQLAYSLSYDATELTATDSPIDVTVLYTLSAAE</sequence>
<organism evidence="2 3">
    <name type="scientific">Ectothiorhodosinus mongolicus</name>
    <dbReference type="NCBI Taxonomy" id="233100"/>
    <lineage>
        <taxon>Bacteria</taxon>
        <taxon>Pseudomonadati</taxon>
        <taxon>Pseudomonadota</taxon>
        <taxon>Gammaproteobacteria</taxon>
        <taxon>Chromatiales</taxon>
        <taxon>Ectothiorhodospiraceae</taxon>
        <taxon>Ectothiorhodosinus</taxon>
    </lineage>
</organism>
<dbReference type="EMBL" id="FTPK01000001">
    <property type="protein sequence ID" value="SIT65623.1"/>
    <property type="molecule type" value="Genomic_DNA"/>
</dbReference>
<keyword evidence="1" id="KW-0732">Signal</keyword>
<dbReference type="RefSeq" id="WP_076753976.1">
    <property type="nucleotide sequence ID" value="NZ_CP023018.1"/>
</dbReference>
<dbReference type="OrthoDB" id="1120212at2"/>
<evidence type="ECO:0008006" key="4">
    <source>
        <dbReference type="Google" id="ProtNLM"/>
    </source>
</evidence>
<proteinExistence type="predicted"/>
<accession>A0A1R3VPY8</accession>
<feature type="chain" id="PRO_5013136827" description="CS1 type fimbrial major subunit" evidence="1">
    <location>
        <begin position="25"/>
        <end position="187"/>
    </location>
</feature>
<feature type="signal peptide" evidence="1">
    <location>
        <begin position="1"/>
        <end position="24"/>
    </location>
</feature>
<evidence type="ECO:0000256" key="1">
    <source>
        <dbReference type="SAM" id="SignalP"/>
    </source>
</evidence>
<dbReference type="STRING" id="233100.SAMN05216526_0073"/>
<keyword evidence="3" id="KW-1185">Reference proteome</keyword>
<reference evidence="2 3" key="1">
    <citation type="submission" date="2017-01" db="EMBL/GenBank/DDBJ databases">
        <authorList>
            <person name="Mah S.A."/>
            <person name="Swanson W.J."/>
            <person name="Moy G.W."/>
            <person name="Vacquier V.D."/>
        </authorList>
    </citation>
    <scope>NUCLEOTIDE SEQUENCE [LARGE SCALE GENOMIC DNA]</scope>
    <source>
        <strain evidence="2 3">M9</strain>
    </source>
</reference>
<gene>
    <name evidence="2" type="ORF">SAMN05216526_0073</name>
</gene>
<evidence type="ECO:0000313" key="3">
    <source>
        <dbReference type="Proteomes" id="UP000223759"/>
    </source>
</evidence>
<name>A0A1R3VPY8_9GAMM</name>